<evidence type="ECO:0000256" key="7">
    <source>
        <dbReference type="ARBA" id="ARBA00022912"/>
    </source>
</evidence>
<dbReference type="PANTHER" id="PTHR14732">
    <property type="entry name" value="RNA POLYMERASE II SUBUNIT B1 CTD PHOSPHATASE RPAP2-RELATED"/>
    <property type="match status" value="1"/>
</dbReference>
<evidence type="ECO:0000256" key="11">
    <source>
        <dbReference type="PROSITE-ProRule" id="PRU00812"/>
    </source>
</evidence>
<gene>
    <name evidence="15" type="ORF">FCC1311_085322</name>
</gene>
<keyword evidence="7 12" id="KW-0904">Protein phosphatase</keyword>
<keyword evidence="5 12" id="KW-0378">Hydrolase</keyword>
<dbReference type="Gene3D" id="1.25.40.820">
    <property type="match status" value="1"/>
</dbReference>
<keyword evidence="4 12" id="KW-0863">Zinc-finger</keyword>
<dbReference type="GO" id="GO:0008420">
    <property type="term" value="F:RNA polymerase II CTD heptapeptide repeat phosphatase activity"/>
    <property type="evidence" value="ECO:0007669"/>
    <property type="project" value="UniProtKB-UniRule"/>
</dbReference>
<evidence type="ECO:0000256" key="9">
    <source>
        <dbReference type="ARBA" id="ARBA00047761"/>
    </source>
</evidence>
<evidence type="ECO:0000313" key="15">
    <source>
        <dbReference type="EMBL" id="GBG32307.1"/>
    </source>
</evidence>
<evidence type="ECO:0000256" key="4">
    <source>
        <dbReference type="ARBA" id="ARBA00022771"/>
    </source>
</evidence>
<dbReference type="EMBL" id="BEYU01000120">
    <property type="protein sequence ID" value="GBG32307.1"/>
    <property type="molecule type" value="Genomic_DNA"/>
</dbReference>
<organism evidence="15 16">
    <name type="scientific">Hondaea fermentalgiana</name>
    <dbReference type="NCBI Taxonomy" id="2315210"/>
    <lineage>
        <taxon>Eukaryota</taxon>
        <taxon>Sar</taxon>
        <taxon>Stramenopiles</taxon>
        <taxon>Bigyra</taxon>
        <taxon>Labyrinthulomycetes</taxon>
        <taxon>Thraustochytrida</taxon>
        <taxon>Thraustochytriidae</taxon>
        <taxon>Hondaea</taxon>
    </lineage>
</organism>
<feature type="compositionally biased region" description="Acidic residues" evidence="13">
    <location>
        <begin position="271"/>
        <end position="283"/>
    </location>
</feature>
<feature type="region of interest" description="Disordered" evidence="13">
    <location>
        <begin position="138"/>
        <end position="159"/>
    </location>
</feature>
<dbReference type="InterPro" id="IPR007308">
    <property type="entry name" value="Rtr1/RPAP2_dom"/>
</dbReference>
<keyword evidence="8 12" id="KW-0539">Nucleus</keyword>
<feature type="compositionally biased region" description="Low complexity" evidence="13">
    <location>
        <begin position="216"/>
        <end position="235"/>
    </location>
</feature>
<evidence type="ECO:0000256" key="6">
    <source>
        <dbReference type="ARBA" id="ARBA00022833"/>
    </source>
</evidence>
<dbReference type="OrthoDB" id="2590500at2759"/>
<dbReference type="PANTHER" id="PTHR14732:SF0">
    <property type="entry name" value="RNA POLYMERASE II SUBUNIT B1 CTD PHOSPHATASE RPAP2-RELATED"/>
    <property type="match status" value="1"/>
</dbReference>
<evidence type="ECO:0000256" key="1">
    <source>
        <dbReference type="ARBA" id="ARBA00004123"/>
    </source>
</evidence>
<feature type="compositionally biased region" description="Acidic residues" evidence="13">
    <location>
        <begin position="242"/>
        <end position="262"/>
    </location>
</feature>
<protein>
    <recommendedName>
        <fullName evidence="12">RNA polymerase II subunit B1 CTD phosphatase RPAP2 homolog</fullName>
        <ecNumber evidence="12">3.1.3.16</ecNumber>
    </recommendedName>
</protein>
<dbReference type="AlphaFoldDB" id="A0A2R5GN34"/>
<dbReference type="GO" id="GO:0005634">
    <property type="term" value="C:nucleus"/>
    <property type="evidence" value="ECO:0007669"/>
    <property type="project" value="UniProtKB-SubCell"/>
</dbReference>
<feature type="region of interest" description="Disordered" evidence="13">
    <location>
        <begin position="216"/>
        <end position="304"/>
    </location>
</feature>
<evidence type="ECO:0000256" key="2">
    <source>
        <dbReference type="ARBA" id="ARBA00005676"/>
    </source>
</evidence>
<keyword evidence="6 12" id="KW-0862">Zinc</keyword>
<dbReference type="Proteomes" id="UP000241890">
    <property type="component" value="Unassembled WGS sequence"/>
</dbReference>
<proteinExistence type="inferred from homology"/>
<dbReference type="EC" id="3.1.3.16" evidence="12"/>
<keyword evidence="16" id="KW-1185">Reference proteome</keyword>
<dbReference type="InterPro" id="IPR038534">
    <property type="entry name" value="Rtr1/RPAP2_sf"/>
</dbReference>
<evidence type="ECO:0000256" key="13">
    <source>
        <dbReference type="SAM" id="MobiDB-lite"/>
    </source>
</evidence>
<dbReference type="PROSITE" id="PS51479">
    <property type="entry name" value="ZF_RTR1"/>
    <property type="match status" value="1"/>
</dbReference>
<sequence length="392" mass="42768">MEEGALGARGSRPELSEEDVNVLKDHLRRQKAVFKLQVSLLDQGRVSVERVRAAVRRFQPSDLDDLAEERKLIGLCGYPLCGKAPTTKVPNVRVVDVTRRRIVDAEQARRFCSMDCLHRLELIKVQVPANSPDSRIEIPLMDGSSDKEVATEEANARATQQSAQAVASVVSSNAPIIERQVDPNAQSESFPAAGSRQIVEQLRELGIHEDDDFASAARVATKAASSRGEMESGPGESRESEEPVVVEEQQNEEDKDESEIEESINRMNEMNESEDEDVDEEEAKGEIESGSNNVSGEDAADDEVDFAPGMDLFDVSTLSEDIAGFEFTPLMRYTDVFNAWTSAERGKAALDGAEFDSFASYVRVGFAEISAALAMAPPQPPSGPLTTISESA</sequence>
<comment type="similarity">
    <text evidence="2 11 12">Belongs to the RPAP2 family.</text>
</comment>
<comment type="function">
    <text evidence="12">Putative RNA polymerase II subunit B1 C-terminal domain (CTD) phosphatase involved in RNA polymerase II transcription regulation.</text>
</comment>
<comment type="catalytic activity">
    <reaction evidence="10 12">
        <text>O-phospho-L-threonyl-[protein] + H2O = L-threonyl-[protein] + phosphate</text>
        <dbReference type="Rhea" id="RHEA:47004"/>
        <dbReference type="Rhea" id="RHEA-COMP:11060"/>
        <dbReference type="Rhea" id="RHEA-COMP:11605"/>
        <dbReference type="ChEBI" id="CHEBI:15377"/>
        <dbReference type="ChEBI" id="CHEBI:30013"/>
        <dbReference type="ChEBI" id="CHEBI:43474"/>
        <dbReference type="ChEBI" id="CHEBI:61977"/>
        <dbReference type="EC" id="3.1.3.16"/>
    </reaction>
</comment>
<dbReference type="GO" id="GO:0043175">
    <property type="term" value="F:RNA polymerase core enzyme binding"/>
    <property type="evidence" value="ECO:0007669"/>
    <property type="project" value="UniProtKB-UniRule"/>
</dbReference>
<reference evidence="15 16" key="1">
    <citation type="submission" date="2017-12" db="EMBL/GenBank/DDBJ databases">
        <title>Sequencing, de novo assembly and annotation of complete genome of a new Thraustochytrid species, strain FCC1311.</title>
        <authorList>
            <person name="Sedici K."/>
            <person name="Godart F."/>
            <person name="Aiese Cigliano R."/>
            <person name="Sanseverino W."/>
            <person name="Barakat M."/>
            <person name="Ortet P."/>
            <person name="Marechal E."/>
            <person name="Cagnac O."/>
            <person name="Amato A."/>
        </authorList>
    </citation>
    <scope>NUCLEOTIDE SEQUENCE [LARGE SCALE GENOMIC DNA]</scope>
</reference>
<dbReference type="GO" id="GO:0005737">
    <property type="term" value="C:cytoplasm"/>
    <property type="evidence" value="ECO:0007669"/>
    <property type="project" value="TreeGrafter"/>
</dbReference>
<evidence type="ECO:0000256" key="12">
    <source>
        <dbReference type="RuleBase" id="RU367080"/>
    </source>
</evidence>
<dbReference type="Pfam" id="PF04181">
    <property type="entry name" value="RPAP2_Rtr1"/>
    <property type="match status" value="1"/>
</dbReference>
<evidence type="ECO:0000259" key="14">
    <source>
        <dbReference type="PROSITE" id="PS51479"/>
    </source>
</evidence>
<evidence type="ECO:0000256" key="3">
    <source>
        <dbReference type="ARBA" id="ARBA00022723"/>
    </source>
</evidence>
<evidence type="ECO:0000256" key="10">
    <source>
        <dbReference type="ARBA" id="ARBA00048336"/>
    </source>
</evidence>
<evidence type="ECO:0000256" key="5">
    <source>
        <dbReference type="ARBA" id="ARBA00022801"/>
    </source>
</evidence>
<evidence type="ECO:0000256" key="8">
    <source>
        <dbReference type="ARBA" id="ARBA00023242"/>
    </source>
</evidence>
<comment type="caution">
    <text evidence="15">The sequence shown here is derived from an EMBL/GenBank/DDBJ whole genome shotgun (WGS) entry which is preliminary data.</text>
</comment>
<feature type="domain" description="RTR1-type" evidence="14">
    <location>
        <begin position="53"/>
        <end position="136"/>
    </location>
</feature>
<dbReference type="InParanoid" id="A0A2R5GN34"/>
<name>A0A2R5GN34_9STRA</name>
<comment type="subcellular location">
    <subcellularLocation>
        <location evidence="1 12">Nucleus</location>
    </subcellularLocation>
</comment>
<accession>A0A2R5GN34</accession>
<dbReference type="InterPro" id="IPR039693">
    <property type="entry name" value="Rtr1/RPAP2"/>
</dbReference>
<dbReference type="GO" id="GO:0008270">
    <property type="term" value="F:zinc ion binding"/>
    <property type="evidence" value="ECO:0007669"/>
    <property type="project" value="UniProtKB-KW"/>
</dbReference>
<keyword evidence="3 12" id="KW-0479">Metal-binding</keyword>
<evidence type="ECO:0000313" key="16">
    <source>
        <dbReference type="Proteomes" id="UP000241890"/>
    </source>
</evidence>
<comment type="catalytic activity">
    <reaction evidence="9 12">
        <text>O-phospho-L-seryl-[protein] + H2O = L-seryl-[protein] + phosphate</text>
        <dbReference type="Rhea" id="RHEA:20629"/>
        <dbReference type="Rhea" id="RHEA-COMP:9863"/>
        <dbReference type="Rhea" id="RHEA-COMP:11604"/>
        <dbReference type="ChEBI" id="CHEBI:15377"/>
        <dbReference type="ChEBI" id="CHEBI:29999"/>
        <dbReference type="ChEBI" id="CHEBI:43474"/>
        <dbReference type="ChEBI" id="CHEBI:83421"/>
        <dbReference type="EC" id="3.1.3.16"/>
    </reaction>
</comment>